<reference evidence="8 9" key="1">
    <citation type="submission" date="2015-06" db="EMBL/GenBank/DDBJ databases">
        <title>Survival trade-offs in plant roots during colonization by closely related pathogenic and mutualistic fungi.</title>
        <authorList>
            <person name="Hacquard S."/>
            <person name="Kracher B."/>
            <person name="Hiruma K."/>
            <person name="Weinman A."/>
            <person name="Muench P."/>
            <person name="Garrido Oter R."/>
            <person name="Ver Loren van Themaat E."/>
            <person name="Dallerey J.-F."/>
            <person name="Damm U."/>
            <person name="Henrissat B."/>
            <person name="Lespinet O."/>
            <person name="Thon M."/>
            <person name="Kemen E."/>
            <person name="McHardy A.C."/>
            <person name="Schulze-Lefert P."/>
            <person name="O'Connell R.J."/>
        </authorList>
    </citation>
    <scope>NUCLEOTIDE SEQUENCE [LARGE SCALE GENOMIC DNA]</scope>
    <source>
        <strain evidence="8 9">MAFF 238704</strain>
    </source>
</reference>
<evidence type="ECO:0000256" key="6">
    <source>
        <dbReference type="ARBA" id="ARBA00034311"/>
    </source>
</evidence>
<dbReference type="EMBL" id="LFIW01001670">
    <property type="protein sequence ID" value="KZL81420.1"/>
    <property type="molecule type" value="Genomic_DNA"/>
</dbReference>
<keyword evidence="4" id="KW-1015">Disulfide bond</keyword>
<keyword evidence="3" id="KW-0186">Copper</keyword>
<evidence type="ECO:0000313" key="8">
    <source>
        <dbReference type="EMBL" id="KZL81420.1"/>
    </source>
</evidence>
<evidence type="ECO:0000256" key="4">
    <source>
        <dbReference type="ARBA" id="ARBA00023157"/>
    </source>
</evidence>
<evidence type="ECO:0000256" key="1">
    <source>
        <dbReference type="ARBA" id="ARBA00001973"/>
    </source>
</evidence>
<organism evidence="8 9">
    <name type="scientific">Colletotrichum incanum</name>
    <name type="common">Soybean anthracnose fungus</name>
    <dbReference type="NCBI Taxonomy" id="1573173"/>
    <lineage>
        <taxon>Eukaryota</taxon>
        <taxon>Fungi</taxon>
        <taxon>Dikarya</taxon>
        <taxon>Ascomycota</taxon>
        <taxon>Pezizomycotina</taxon>
        <taxon>Sordariomycetes</taxon>
        <taxon>Hypocreomycetidae</taxon>
        <taxon>Glomerellales</taxon>
        <taxon>Glomerellaceae</taxon>
        <taxon>Colletotrichum</taxon>
        <taxon>Colletotrichum spaethianum species complex</taxon>
    </lineage>
</organism>
<protein>
    <submittedName>
        <fullName evidence="8">Chitin binding protein</fullName>
    </submittedName>
</protein>
<comment type="caution">
    <text evidence="8">The sequence shown here is derived from an EMBL/GenBank/DDBJ whole genome shotgun (WGS) entry which is preliminary data.</text>
</comment>
<dbReference type="Gene3D" id="2.70.50.70">
    <property type="match status" value="1"/>
</dbReference>
<dbReference type="AlphaFoldDB" id="A0A167BJS2"/>
<proteinExistence type="inferred from homology"/>
<dbReference type="PANTHER" id="PTHR36575">
    <property type="entry name" value="BINDING PROTEIN, PUTATIVE (AFU_ORTHOLOGUE AFUA_1G14430)-RELATED"/>
    <property type="match status" value="1"/>
</dbReference>
<comment type="cofactor">
    <cofactor evidence="1">
        <name>Cu(2+)</name>
        <dbReference type="ChEBI" id="CHEBI:29036"/>
    </cofactor>
</comment>
<dbReference type="InterPro" id="IPR052282">
    <property type="entry name" value="Starch-active_LPMO"/>
</dbReference>
<keyword evidence="9" id="KW-1185">Reference proteome</keyword>
<keyword evidence="5" id="KW-0325">Glycoprotein</keyword>
<evidence type="ECO:0000313" key="9">
    <source>
        <dbReference type="Proteomes" id="UP000076584"/>
    </source>
</evidence>
<dbReference type="Pfam" id="PF03067">
    <property type="entry name" value="LPMO_10"/>
    <property type="match status" value="1"/>
</dbReference>
<dbReference type="GO" id="GO:0046872">
    <property type="term" value="F:metal ion binding"/>
    <property type="evidence" value="ECO:0007669"/>
    <property type="project" value="UniProtKB-KW"/>
</dbReference>
<gene>
    <name evidence="8" type="ORF">CI238_00382</name>
</gene>
<accession>A0A167BJS2</accession>
<sequence>MAVGLRLDFGICSPKDARWARPLRLFIRSLFCPVSSSFNHIVLITRFFHLPNFNTVSPAQRSRVFLHSLSRFHESVHSPSNHFKMRASITAATALLAAMVSAHGNVVSPPARGPGAAMAAACGQENVQAVTTDPTIPLEDLTNPPATCQLDLCRGAKFEDNKANVQTFKPGQVVNMKAEIPIPHEGPMNVSIVDTATNKAIGEPLIVFDSYADEKLAQLPANNTDFDITMPSNLPAGACAQAGQCVVQWFWFGTSAKQTYESCVDFVMG</sequence>
<dbReference type="InterPro" id="IPR004302">
    <property type="entry name" value="Cellulose/chitin-bd_N"/>
</dbReference>
<keyword evidence="2" id="KW-0479">Metal-binding</keyword>
<feature type="domain" description="Chitin-binding type-4" evidence="7">
    <location>
        <begin position="103"/>
        <end position="266"/>
    </location>
</feature>
<dbReference type="Proteomes" id="UP000076584">
    <property type="component" value="Unassembled WGS sequence"/>
</dbReference>
<evidence type="ECO:0000256" key="2">
    <source>
        <dbReference type="ARBA" id="ARBA00022723"/>
    </source>
</evidence>
<evidence type="ECO:0000259" key="7">
    <source>
        <dbReference type="Pfam" id="PF03067"/>
    </source>
</evidence>
<comment type="similarity">
    <text evidence="6">Belongs to the polysaccharide monooxygenase AA13 family.</text>
</comment>
<dbReference type="PANTHER" id="PTHR36575:SF2">
    <property type="entry name" value="CHITIN-BINDING TYPE-4 DOMAIN-CONTAINING PROTEIN-RELATED"/>
    <property type="match status" value="1"/>
</dbReference>
<name>A0A167BJS2_COLIC</name>
<evidence type="ECO:0000256" key="3">
    <source>
        <dbReference type="ARBA" id="ARBA00023008"/>
    </source>
</evidence>
<evidence type="ECO:0000256" key="5">
    <source>
        <dbReference type="ARBA" id="ARBA00023180"/>
    </source>
</evidence>